<evidence type="ECO:0000313" key="3">
    <source>
        <dbReference type="EMBL" id="SUZ66095.1"/>
    </source>
</evidence>
<dbReference type="NCBIfam" id="NF006767">
    <property type="entry name" value="PRK09289.1"/>
    <property type="match status" value="1"/>
</dbReference>
<dbReference type="SUPFAM" id="SSF63380">
    <property type="entry name" value="Riboflavin synthase domain-like"/>
    <property type="match status" value="2"/>
</dbReference>
<dbReference type="CDD" id="cd00402">
    <property type="entry name" value="Riboflavin_synthase_like"/>
    <property type="match status" value="1"/>
</dbReference>
<dbReference type="Gene3D" id="2.40.30.20">
    <property type="match status" value="2"/>
</dbReference>
<dbReference type="InterPro" id="IPR026017">
    <property type="entry name" value="Lumazine-bd_dom"/>
</dbReference>
<sequence length="198" mass="21088">MFSGIVEEVGTVRATKEMDGARELEIDAKVVLADLQPGSSVSLDGACHTVVEVLGGGFTVNSVGTTLSRTVAAEYTEGSLVNLERALAVGTRLDGHFVQGHVDVVGELIAVEDKGEYRLLDFRIPPDVALATILHGSIALNGVSLTVNAISDDHVCQVAVIPYTWEHTNLRVLEPGAHMNVEGDLIGKYVRRMLPDAS</sequence>
<evidence type="ECO:0000259" key="2">
    <source>
        <dbReference type="PROSITE" id="PS51177"/>
    </source>
</evidence>
<dbReference type="PROSITE" id="PS51177">
    <property type="entry name" value="LUMAZINE_BIND"/>
    <property type="match status" value="2"/>
</dbReference>
<proteinExistence type="predicted"/>
<dbReference type="InterPro" id="IPR001783">
    <property type="entry name" value="Lumazine-bd"/>
</dbReference>
<dbReference type="AlphaFoldDB" id="A0A381PGF5"/>
<organism evidence="3">
    <name type="scientific">marine metagenome</name>
    <dbReference type="NCBI Taxonomy" id="408172"/>
    <lineage>
        <taxon>unclassified sequences</taxon>
        <taxon>metagenomes</taxon>
        <taxon>ecological metagenomes</taxon>
    </lineage>
</organism>
<feature type="domain" description="Lumazine-binding" evidence="2">
    <location>
        <begin position="97"/>
        <end position="194"/>
    </location>
</feature>
<keyword evidence="1" id="KW-0677">Repeat</keyword>
<name>A0A381PGF5_9ZZZZ</name>
<dbReference type="PANTHER" id="PTHR21098:SF0">
    <property type="entry name" value="RIBOFLAVIN SYNTHASE"/>
    <property type="match status" value="1"/>
</dbReference>
<protein>
    <recommendedName>
        <fullName evidence="2">Lumazine-binding domain-containing protein</fullName>
    </recommendedName>
</protein>
<reference evidence="3" key="1">
    <citation type="submission" date="2018-05" db="EMBL/GenBank/DDBJ databases">
        <authorList>
            <person name="Lanie J.A."/>
            <person name="Ng W.-L."/>
            <person name="Kazmierczak K.M."/>
            <person name="Andrzejewski T.M."/>
            <person name="Davidsen T.M."/>
            <person name="Wayne K.J."/>
            <person name="Tettelin H."/>
            <person name="Glass J.I."/>
            <person name="Rusch D."/>
            <person name="Podicherti R."/>
            <person name="Tsui H.-C.T."/>
            <person name="Winkler M.E."/>
        </authorList>
    </citation>
    <scope>NUCLEOTIDE SEQUENCE</scope>
</reference>
<dbReference type="InterPro" id="IPR023366">
    <property type="entry name" value="ATP_synth_asu-like_sf"/>
</dbReference>
<dbReference type="InterPro" id="IPR017938">
    <property type="entry name" value="Riboflavin_synthase-like_b-brl"/>
</dbReference>
<accession>A0A381PGF5</accession>
<dbReference type="EMBL" id="UINC01000975">
    <property type="protein sequence ID" value="SUZ66095.1"/>
    <property type="molecule type" value="Genomic_DNA"/>
</dbReference>
<dbReference type="GO" id="GO:0004746">
    <property type="term" value="F:riboflavin synthase activity"/>
    <property type="evidence" value="ECO:0007669"/>
    <property type="project" value="TreeGrafter"/>
</dbReference>
<dbReference type="PIRSF" id="PIRSF000498">
    <property type="entry name" value="Riboflavin_syn_A"/>
    <property type="match status" value="1"/>
</dbReference>
<dbReference type="GO" id="GO:0009231">
    <property type="term" value="P:riboflavin biosynthetic process"/>
    <property type="evidence" value="ECO:0007669"/>
    <property type="project" value="TreeGrafter"/>
</dbReference>
<gene>
    <name evidence="3" type="ORF">METZ01_LOCUS18949</name>
</gene>
<dbReference type="Pfam" id="PF00677">
    <property type="entry name" value="Lum_binding"/>
    <property type="match status" value="2"/>
</dbReference>
<feature type="domain" description="Lumazine-binding" evidence="2">
    <location>
        <begin position="1"/>
        <end position="96"/>
    </location>
</feature>
<dbReference type="NCBIfam" id="TIGR00187">
    <property type="entry name" value="ribE"/>
    <property type="match status" value="1"/>
</dbReference>
<evidence type="ECO:0000256" key="1">
    <source>
        <dbReference type="ARBA" id="ARBA00022737"/>
    </source>
</evidence>
<dbReference type="PANTHER" id="PTHR21098">
    <property type="entry name" value="RIBOFLAVIN SYNTHASE ALPHA CHAIN"/>
    <property type="match status" value="1"/>
</dbReference>